<dbReference type="InterPro" id="IPR004398">
    <property type="entry name" value="RNA_MeTrfase_RsmD"/>
</dbReference>
<organism evidence="3 4">
    <name type="scientific">Leuconostoc carnosum</name>
    <dbReference type="NCBI Taxonomy" id="1252"/>
    <lineage>
        <taxon>Bacteria</taxon>
        <taxon>Bacillati</taxon>
        <taxon>Bacillota</taxon>
        <taxon>Bacilli</taxon>
        <taxon>Lactobacillales</taxon>
        <taxon>Lactobacillaceae</taxon>
        <taxon>Leuconostoc</taxon>
    </lineage>
</organism>
<keyword evidence="2 3" id="KW-0808">Transferase</keyword>
<dbReference type="GeneID" id="61187542"/>
<sequence>MRVVSGRFRGTRLDTVMGDKTRPTTDKVKEAMFSMLMPYLDGGHVLDLYAGTGGLGIEAVSRGMTQATLVDRQFQAVKVIQQNVEKTHDSQVFTILKSPARQALQRFALEDVAFNLVFLDPPYAKETIDDDMRFMSENHLLNDGAIVLAESNDTANLPDEGDRFKIVQQKQYGITVVTIYQFEGETL</sequence>
<dbReference type="SUPFAM" id="SSF53335">
    <property type="entry name" value="S-adenosyl-L-methionine-dependent methyltransferases"/>
    <property type="match status" value="1"/>
</dbReference>
<dbReference type="EMBL" id="CP042374">
    <property type="protein sequence ID" value="QEA33927.1"/>
    <property type="molecule type" value="Genomic_DNA"/>
</dbReference>
<dbReference type="PROSITE" id="PS00092">
    <property type="entry name" value="N6_MTASE"/>
    <property type="match status" value="1"/>
</dbReference>
<evidence type="ECO:0000256" key="2">
    <source>
        <dbReference type="ARBA" id="ARBA00022679"/>
    </source>
</evidence>
<evidence type="ECO:0000256" key="1">
    <source>
        <dbReference type="ARBA" id="ARBA00022603"/>
    </source>
</evidence>
<dbReference type="Gene3D" id="3.40.50.150">
    <property type="entry name" value="Vaccinia Virus protein VP39"/>
    <property type="match status" value="1"/>
</dbReference>
<dbReference type="RefSeq" id="WP_014974636.1">
    <property type="nucleotide sequence ID" value="NZ_CP042374.1"/>
</dbReference>
<reference evidence="3 4" key="1">
    <citation type="submission" date="2019-06" db="EMBL/GenBank/DDBJ databases">
        <title>Genome analyses of bacteria isolated from kimchi.</title>
        <authorList>
            <person name="Lee S."/>
            <person name="Ahn S."/>
            <person name="Roh S."/>
        </authorList>
    </citation>
    <scope>NUCLEOTIDE SEQUENCE [LARGE SCALE GENOMIC DNA]</scope>
    <source>
        <strain evidence="3 4">CBA3620</strain>
    </source>
</reference>
<dbReference type="InterPro" id="IPR002052">
    <property type="entry name" value="DNA_methylase_N6_adenine_CS"/>
</dbReference>
<dbReference type="EC" id="2.1.1.171" evidence="3"/>
<dbReference type="InterPro" id="IPR029063">
    <property type="entry name" value="SAM-dependent_MTases_sf"/>
</dbReference>
<dbReference type="AlphaFoldDB" id="A0AAE6ILE9"/>
<accession>A0AAE6ILE9</accession>
<dbReference type="PANTHER" id="PTHR43542:SF1">
    <property type="entry name" value="METHYLTRANSFERASE"/>
    <property type="match status" value="1"/>
</dbReference>
<name>A0AAE6ILE9_LEUCA</name>
<evidence type="ECO:0000313" key="3">
    <source>
        <dbReference type="EMBL" id="QEA33927.1"/>
    </source>
</evidence>
<dbReference type="PIRSF" id="PIRSF004553">
    <property type="entry name" value="CHP00095"/>
    <property type="match status" value="1"/>
</dbReference>
<dbReference type="OMA" id="FNWLMPY"/>
<dbReference type="GO" id="GO:0003676">
    <property type="term" value="F:nucleic acid binding"/>
    <property type="evidence" value="ECO:0007669"/>
    <property type="project" value="InterPro"/>
</dbReference>
<dbReference type="Pfam" id="PF03602">
    <property type="entry name" value="Cons_hypoth95"/>
    <property type="match status" value="1"/>
</dbReference>
<dbReference type="CDD" id="cd02440">
    <property type="entry name" value="AdoMet_MTases"/>
    <property type="match status" value="1"/>
</dbReference>
<keyword evidence="1 3" id="KW-0489">Methyltransferase</keyword>
<gene>
    <name evidence="3" type="primary">rsmD</name>
    <name evidence="3" type="ORF">FGL89_07245</name>
</gene>
<proteinExistence type="predicted"/>
<evidence type="ECO:0000313" key="4">
    <source>
        <dbReference type="Proteomes" id="UP000321332"/>
    </source>
</evidence>
<protein>
    <submittedName>
        <fullName evidence="3">16S rRNA (Guanine(966)-N(2))-methyltransferase RsmD</fullName>
        <ecNumber evidence="3">2.1.1.171</ecNumber>
    </submittedName>
</protein>
<dbReference type="Proteomes" id="UP000321332">
    <property type="component" value="Chromosome"/>
</dbReference>
<dbReference type="NCBIfam" id="TIGR00095">
    <property type="entry name" value="16S rRNA (guanine(966)-N(2))-methyltransferase RsmD"/>
    <property type="match status" value="1"/>
</dbReference>
<dbReference type="PANTHER" id="PTHR43542">
    <property type="entry name" value="METHYLTRANSFERASE"/>
    <property type="match status" value="1"/>
</dbReference>
<dbReference type="GO" id="GO:0052913">
    <property type="term" value="F:16S rRNA (guanine(966)-N(2))-methyltransferase activity"/>
    <property type="evidence" value="ECO:0007669"/>
    <property type="project" value="UniProtKB-EC"/>
</dbReference>